<dbReference type="AlphaFoldDB" id="A0A8S0YAB9"/>
<keyword evidence="3" id="KW-1185">Reference proteome</keyword>
<comment type="caution">
    <text evidence="2">The sequence shown here is derived from an EMBL/GenBank/DDBJ whole genome shotgun (WGS) entry which is preliminary data.</text>
</comment>
<reference evidence="2 3" key="1">
    <citation type="submission" date="2020-02" db="EMBL/GenBank/DDBJ databases">
        <authorList>
            <person name="Hogendoorn C."/>
        </authorList>
    </citation>
    <scope>NUCLEOTIDE SEQUENCE [LARGE SCALE GENOMIC DNA]</scope>
    <source>
        <strain evidence="2">METHB21</strain>
    </source>
</reference>
<evidence type="ECO:0000313" key="2">
    <source>
        <dbReference type="EMBL" id="CAA9891545.1"/>
    </source>
</evidence>
<keyword evidence="1" id="KW-0472">Membrane</keyword>
<accession>A0A8S0YAB9</accession>
<evidence type="ECO:0000256" key="1">
    <source>
        <dbReference type="SAM" id="Phobius"/>
    </source>
</evidence>
<sequence>MVHLAGLAQVGPRLTCFYFLFALPGIVMLGTNGFPAELLLLIRDLMAHPGLGIAALAGTILGTAYMLSFRLRVFFGSIKHVRVKQIQDLRSRELTLLCAGIVNFTVRLLSHSVLKLNHKPA</sequence>
<name>A0A8S0YAB9_9GAMM</name>
<proteinExistence type="predicted"/>
<feature type="transmembrane region" description="Helical" evidence="1">
    <location>
        <begin position="51"/>
        <end position="73"/>
    </location>
</feature>
<dbReference type="EMBL" id="CADCXN010000073">
    <property type="protein sequence ID" value="CAA9891545.1"/>
    <property type="molecule type" value="Genomic_DNA"/>
</dbReference>
<protein>
    <submittedName>
        <fullName evidence="2">NADH dehydrogenase subunit M</fullName>
    </submittedName>
</protein>
<keyword evidence="1" id="KW-0812">Transmembrane</keyword>
<gene>
    <name evidence="2" type="ORF">METHB2_430024</name>
</gene>
<evidence type="ECO:0000313" key="3">
    <source>
        <dbReference type="Proteomes" id="UP000494216"/>
    </source>
</evidence>
<feature type="transmembrane region" description="Helical" evidence="1">
    <location>
        <begin position="12"/>
        <end position="31"/>
    </location>
</feature>
<keyword evidence="1" id="KW-1133">Transmembrane helix</keyword>
<dbReference type="Proteomes" id="UP000494216">
    <property type="component" value="Unassembled WGS sequence"/>
</dbReference>
<organism evidence="2 3">
    <name type="scientific">Candidatus Methylobacter favarea</name>
    <dbReference type="NCBI Taxonomy" id="2707345"/>
    <lineage>
        <taxon>Bacteria</taxon>
        <taxon>Pseudomonadati</taxon>
        <taxon>Pseudomonadota</taxon>
        <taxon>Gammaproteobacteria</taxon>
        <taxon>Methylococcales</taxon>
        <taxon>Methylococcaceae</taxon>
        <taxon>Methylobacter</taxon>
    </lineage>
</organism>